<dbReference type="GO" id="GO:0003723">
    <property type="term" value="F:RNA binding"/>
    <property type="evidence" value="ECO:0007669"/>
    <property type="project" value="TreeGrafter"/>
</dbReference>
<dbReference type="GO" id="GO:0008270">
    <property type="term" value="F:zinc ion binding"/>
    <property type="evidence" value="ECO:0007669"/>
    <property type="project" value="UniProtKB-KW"/>
</dbReference>
<dbReference type="GO" id="GO:0071037">
    <property type="term" value="P:nuclear polyadenylation-dependent snRNA catabolic process"/>
    <property type="evidence" value="ECO:0007669"/>
    <property type="project" value="TreeGrafter"/>
</dbReference>
<reference evidence="9 10" key="1">
    <citation type="journal article" date="2016" name="Fungal Biol.">
        <title>The genome of Xylona heveae provides a window into fungal endophytism.</title>
        <authorList>
            <person name="Gazis R."/>
            <person name="Kuo A."/>
            <person name="Riley R."/>
            <person name="LaButti K."/>
            <person name="Lipzen A."/>
            <person name="Lin J."/>
            <person name="Amirebrahimi M."/>
            <person name="Hesse C.N."/>
            <person name="Spatafora J.W."/>
            <person name="Henrissat B."/>
            <person name="Hainaut M."/>
            <person name="Grigoriev I.V."/>
            <person name="Hibbett D.S."/>
        </authorList>
    </citation>
    <scope>NUCLEOTIDE SEQUENCE [LARGE SCALE GENOMIC DNA]</scope>
    <source>
        <strain evidence="9 10">TC161</strain>
    </source>
</reference>
<evidence type="ECO:0000313" key="9">
    <source>
        <dbReference type="EMBL" id="KZF18975.1"/>
    </source>
</evidence>
<evidence type="ECO:0000256" key="6">
    <source>
        <dbReference type="ARBA" id="ARBA00023242"/>
    </source>
</evidence>
<dbReference type="Gene3D" id="4.10.60.10">
    <property type="entry name" value="Zinc finger, CCHC-type"/>
    <property type="match status" value="1"/>
</dbReference>
<keyword evidence="10" id="KW-1185">Reference proteome</keyword>
<evidence type="ECO:0000256" key="7">
    <source>
        <dbReference type="PROSITE-ProRule" id="PRU00047"/>
    </source>
</evidence>
<evidence type="ECO:0000256" key="5">
    <source>
        <dbReference type="ARBA" id="ARBA00022833"/>
    </source>
</evidence>
<dbReference type="AlphaFoldDB" id="A0A164ZDR7"/>
<dbReference type="EMBL" id="KV407468">
    <property type="protein sequence ID" value="KZF18975.1"/>
    <property type="molecule type" value="Genomic_DNA"/>
</dbReference>
<evidence type="ECO:0000256" key="2">
    <source>
        <dbReference type="ARBA" id="ARBA00022723"/>
    </source>
</evidence>
<dbReference type="PANTHER" id="PTHR46543">
    <property type="entry name" value="ZINC FINGER CCHC DOMAIN-CONTAINING PROTEIN 7"/>
    <property type="match status" value="1"/>
</dbReference>
<dbReference type="InterPro" id="IPR051644">
    <property type="entry name" value="TRAMP_AT-DNA-binding"/>
</dbReference>
<feature type="domain" description="CCHC-type" evidence="8">
    <location>
        <begin position="185"/>
        <end position="198"/>
    </location>
</feature>
<gene>
    <name evidence="9" type="ORF">L228DRAFT_215416</name>
</gene>
<sequence>MHNQQASAGDAANAQSLQLPLKTLGELSVQDRDLQNRYNNITAPFDPRIEAARGLDGTIDEIDVEDLSGIPDKDRDEPVTCLVCAGKGHASEICPSLKCTACNALDDHFSSACPRITRCPKCRERGHSKDQCPSKLIRSAAADGVQCDLCNQFGHTEQACSLIWRFYNPAAIVPLRKVPSMTIGCYYCGSDGHYGVDC</sequence>
<dbReference type="PROSITE" id="PS50158">
    <property type="entry name" value="ZF_CCHC"/>
    <property type="match status" value="1"/>
</dbReference>
<dbReference type="GO" id="GO:0031499">
    <property type="term" value="C:TRAMP complex"/>
    <property type="evidence" value="ECO:0007669"/>
    <property type="project" value="TreeGrafter"/>
</dbReference>
<keyword evidence="5" id="KW-0862">Zinc</keyword>
<comment type="subcellular location">
    <subcellularLocation>
        <location evidence="1">Nucleus</location>
    </subcellularLocation>
</comment>
<dbReference type="InterPro" id="IPR001878">
    <property type="entry name" value="Znf_CCHC"/>
</dbReference>
<dbReference type="SMART" id="SM00343">
    <property type="entry name" value="ZnF_C2HC"/>
    <property type="match status" value="5"/>
</dbReference>
<keyword evidence="2" id="KW-0479">Metal-binding</keyword>
<dbReference type="STRING" id="1328760.A0A164ZDR7"/>
<dbReference type="GO" id="GO:0071031">
    <property type="term" value="P:nuclear mRNA surveillance of mRNA 3'-end processing"/>
    <property type="evidence" value="ECO:0007669"/>
    <property type="project" value="TreeGrafter"/>
</dbReference>
<dbReference type="GO" id="GO:0071038">
    <property type="term" value="P:TRAMP-dependent tRNA surveillance pathway"/>
    <property type="evidence" value="ECO:0007669"/>
    <property type="project" value="TreeGrafter"/>
</dbReference>
<keyword evidence="4 7" id="KW-0863">Zinc-finger</keyword>
<dbReference type="InParanoid" id="A0A164ZDR7"/>
<dbReference type="RefSeq" id="XP_018184530.1">
    <property type="nucleotide sequence ID" value="XM_018330079.1"/>
</dbReference>
<evidence type="ECO:0000259" key="8">
    <source>
        <dbReference type="PROSITE" id="PS50158"/>
    </source>
</evidence>
<dbReference type="GO" id="GO:0071039">
    <property type="term" value="P:nuclear polyadenylation-dependent CUT catabolic process"/>
    <property type="evidence" value="ECO:0007669"/>
    <property type="project" value="TreeGrafter"/>
</dbReference>
<keyword evidence="3" id="KW-0677">Repeat</keyword>
<proteinExistence type="predicted"/>
<feature type="non-terminal residue" evidence="9">
    <location>
        <position position="198"/>
    </location>
</feature>
<protein>
    <recommendedName>
        <fullName evidence="8">CCHC-type domain-containing protein</fullName>
    </recommendedName>
</protein>
<accession>A0A164ZDR7</accession>
<dbReference type="GeneID" id="28895216"/>
<dbReference type="OrthoDB" id="7608935at2759"/>
<dbReference type="Proteomes" id="UP000076632">
    <property type="component" value="Unassembled WGS sequence"/>
</dbReference>
<evidence type="ECO:0000313" key="10">
    <source>
        <dbReference type="Proteomes" id="UP000076632"/>
    </source>
</evidence>
<name>A0A164ZDR7_XYLHT</name>
<evidence type="ECO:0000256" key="4">
    <source>
        <dbReference type="ARBA" id="ARBA00022771"/>
    </source>
</evidence>
<evidence type="ECO:0000256" key="1">
    <source>
        <dbReference type="ARBA" id="ARBA00004123"/>
    </source>
</evidence>
<keyword evidence="6" id="KW-0539">Nucleus</keyword>
<evidence type="ECO:0000256" key="3">
    <source>
        <dbReference type="ARBA" id="ARBA00022737"/>
    </source>
</evidence>
<dbReference type="GO" id="GO:0071036">
    <property type="term" value="P:nuclear polyadenylation-dependent snoRNA catabolic process"/>
    <property type="evidence" value="ECO:0007669"/>
    <property type="project" value="TreeGrafter"/>
</dbReference>
<dbReference type="GO" id="GO:0071035">
    <property type="term" value="P:nuclear polyadenylation-dependent rRNA catabolic process"/>
    <property type="evidence" value="ECO:0007669"/>
    <property type="project" value="TreeGrafter"/>
</dbReference>
<organism evidence="9 10">
    <name type="scientific">Xylona heveae (strain CBS 132557 / TC161)</name>
    <dbReference type="NCBI Taxonomy" id="1328760"/>
    <lineage>
        <taxon>Eukaryota</taxon>
        <taxon>Fungi</taxon>
        <taxon>Dikarya</taxon>
        <taxon>Ascomycota</taxon>
        <taxon>Pezizomycotina</taxon>
        <taxon>Xylonomycetes</taxon>
        <taxon>Xylonales</taxon>
        <taxon>Xylonaceae</taxon>
        <taxon>Xylona</taxon>
    </lineage>
</organism>
<dbReference type="PANTHER" id="PTHR46543:SF1">
    <property type="entry name" value="ZINC FINGER CCHC DOMAIN-CONTAINING PROTEIN 7"/>
    <property type="match status" value="1"/>
</dbReference>